<dbReference type="GO" id="GO:0000166">
    <property type="term" value="F:nucleotide binding"/>
    <property type="evidence" value="ECO:0007669"/>
    <property type="project" value="UniProtKB-KW"/>
</dbReference>
<comment type="subunit">
    <text evidence="7">Homodimer.</text>
</comment>
<dbReference type="GO" id="GO:0046872">
    <property type="term" value="F:metal ion binding"/>
    <property type="evidence" value="ECO:0007669"/>
    <property type="project" value="UniProtKB-KW"/>
</dbReference>
<comment type="cofactor">
    <cofactor evidence="7">
        <name>Mg(2+)</name>
        <dbReference type="ChEBI" id="CHEBI:18420"/>
    </cofactor>
    <text evidence="7">Binds 1 Mg(2+) ion per subunit.</text>
</comment>
<comment type="catalytic activity">
    <reaction evidence="7">
        <text>ITP + H2O = IMP + diphosphate + H(+)</text>
        <dbReference type="Rhea" id="RHEA:29399"/>
        <dbReference type="ChEBI" id="CHEBI:15377"/>
        <dbReference type="ChEBI" id="CHEBI:15378"/>
        <dbReference type="ChEBI" id="CHEBI:33019"/>
        <dbReference type="ChEBI" id="CHEBI:58053"/>
        <dbReference type="ChEBI" id="CHEBI:61402"/>
        <dbReference type="EC" id="3.6.1.66"/>
    </reaction>
</comment>
<dbReference type="PANTHER" id="PTHR11067:SF9">
    <property type="entry name" value="INOSINE TRIPHOSPHATE PYROPHOSPHATASE"/>
    <property type="match status" value="1"/>
</dbReference>
<evidence type="ECO:0000313" key="10">
    <source>
        <dbReference type="Proteomes" id="UP000002595"/>
    </source>
</evidence>
<organism evidence="9 10">
    <name type="scientific">Pyrobaculum islandicum (strain DSM 4184 / JCM 9189 / GEO3)</name>
    <dbReference type="NCBI Taxonomy" id="384616"/>
    <lineage>
        <taxon>Archaea</taxon>
        <taxon>Thermoproteota</taxon>
        <taxon>Thermoprotei</taxon>
        <taxon>Thermoproteales</taxon>
        <taxon>Thermoproteaceae</taxon>
        <taxon>Pyrobaculum</taxon>
    </lineage>
</organism>
<proteinExistence type="inferred from homology"/>
<keyword evidence="4 7" id="KW-0378">Hydrolase</keyword>
<feature type="binding site" evidence="7">
    <location>
        <position position="66"/>
    </location>
    <ligand>
        <name>substrate</name>
    </ligand>
</feature>
<dbReference type="OrthoDB" id="372108at2157"/>
<dbReference type="STRING" id="384616.Pisl_0615"/>
<reference evidence="9" key="1">
    <citation type="submission" date="2006-12" db="EMBL/GenBank/DDBJ databases">
        <title>Complete sequence of Pyrobaculum islandicum DSM 4184.</title>
        <authorList>
            <person name="Copeland A."/>
            <person name="Lucas S."/>
            <person name="Lapidus A."/>
            <person name="Barry K."/>
            <person name="Detter J.C."/>
            <person name="Glavina del Rio T."/>
            <person name="Dalin E."/>
            <person name="Tice H."/>
            <person name="Pitluck S."/>
            <person name="Meincke L."/>
            <person name="Brettin T."/>
            <person name="Bruce D."/>
            <person name="Han C."/>
            <person name="Tapia R."/>
            <person name="Gilna P."/>
            <person name="Schmutz J."/>
            <person name="Larimer F."/>
            <person name="Land M."/>
            <person name="Hauser L."/>
            <person name="Kyrpides N."/>
            <person name="Mikhailova N."/>
            <person name="Cozen A.E."/>
            <person name="Fitz-Gibbon S.T."/>
            <person name="House C.H."/>
            <person name="Saltikov C."/>
            <person name="Lowe T."/>
            <person name="Richardson P."/>
        </authorList>
    </citation>
    <scope>NUCLEOTIDE SEQUENCE [LARGE SCALE GENOMIC DNA]</scope>
    <source>
        <strain evidence="9">DSM 4184</strain>
    </source>
</reference>
<dbReference type="GO" id="GO:0005737">
    <property type="term" value="C:cytoplasm"/>
    <property type="evidence" value="ECO:0007669"/>
    <property type="project" value="TreeGrafter"/>
</dbReference>
<keyword evidence="3 7" id="KW-0547">Nucleotide-binding</keyword>
<feature type="binding site" evidence="7">
    <location>
        <begin position="7"/>
        <end position="12"/>
    </location>
    <ligand>
        <name>substrate</name>
    </ligand>
</feature>
<dbReference type="AlphaFoldDB" id="A1RS61"/>
<keyword evidence="5 7" id="KW-0460">Magnesium</keyword>
<dbReference type="SUPFAM" id="SSF52972">
    <property type="entry name" value="ITPase-like"/>
    <property type="match status" value="1"/>
</dbReference>
<comment type="catalytic activity">
    <reaction evidence="7">
        <text>dITP + H2O = dIMP + diphosphate + H(+)</text>
        <dbReference type="Rhea" id="RHEA:28342"/>
        <dbReference type="ChEBI" id="CHEBI:15377"/>
        <dbReference type="ChEBI" id="CHEBI:15378"/>
        <dbReference type="ChEBI" id="CHEBI:33019"/>
        <dbReference type="ChEBI" id="CHEBI:61194"/>
        <dbReference type="ChEBI" id="CHEBI:61382"/>
        <dbReference type="EC" id="3.6.1.66"/>
    </reaction>
</comment>
<sequence length="185" mass="20499">MKIRVVTGNPHKLLEISKILAPFGISVERLDVKKIEIQDDDVINIAKNAAEILCPIYGDFIVVEDTGLYIGALGGFPGPYAEYVYRTIGLKGLLKLMEGIVDRRAVFKCAAAICVEGTVHIFIGETQGYITREPRGNRGFGYDPVFVPEGETLTYAEMDEETKNKVSHRAKAFTALGNWLISKFK</sequence>
<feature type="active site" description="Proton acceptor" evidence="7">
    <location>
        <position position="65"/>
    </location>
</feature>
<evidence type="ECO:0000256" key="2">
    <source>
        <dbReference type="ARBA" id="ARBA00022723"/>
    </source>
</evidence>
<dbReference type="KEGG" id="pis:Pisl_0615"/>
<dbReference type="PANTHER" id="PTHR11067">
    <property type="entry name" value="INOSINE TRIPHOSPHATE PYROPHOSPHATASE/HAM1 PROTEIN"/>
    <property type="match status" value="1"/>
</dbReference>
<dbReference type="EMBL" id="CP000504">
    <property type="protein sequence ID" value="ABL87793.1"/>
    <property type="molecule type" value="Genomic_DNA"/>
</dbReference>
<feature type="binding site" evidence="7">
    <location>
        <position position="65"/>
    </location>
    <ligand>
        <name>Mg(2+)</name>
        <dbReference type="ChEBI" id="CHEBI:18420"/>
    </ligand>
</feature>
<dbReference type="InterPro" id="IPR029001">
    <property type="entry name" value="ITPase-like_fam"/>
</dbReference>
<keyword evidence="10" id="KW-1185">Reference proteome</keyword>
<keyword evidence="2 7" id="KW-0479">Metal-binding</keyword>
<feature type="binding site" evidence="7">
    <location>
        <position position="163"/>
    </location>
    <ligand>
        <name>substrate</name>
    </ligand>
</feature>
<comment type="catalytic activity">
    <reaction evidence="7">
        <text>XTP + H2O = XMP + diphosphate + H(+)</text>
        <dbReference type="Rhea" id="RHEA:28610"/>
        <dbReference type="ChEBI" id="CHEBI:15377"/>
        <dbReference type="ChEBI" id="CHEBI:15378"/>
        <dbReference type="ChEBI" id="CHEBI:33019"/>
        <dbReference type="ChEBI" id="CHEBI:57464"/>
        <dbReference type="ChEBI" id="CHEBI:61314"/>
        <dbReference type="EC" id="3.6.1.66"/>
    </reaction>
</comment>
<evidence type="ECO:0000256" key="1">
    <source>
        <dbReference type="ARBA" id="ARBA00008023"/>
    </source>
</evidence>
<evidence type="ECO:0000256" key="6">
    <source>
        <dbReference type="ARBA" id="ARBA00023080"/>
    </source>
</evidence>
<dbReference type="InterPro" id="IPR002637">
    <property type="entry name" value="RdgB/HAM1"/>
</dbReference>
<evidence type="ECO:0000256" key="3">
    <source>
        <dbReference type="ARBA" id="ARBA00022741"/>
    </source>
</evidence>
<dbReference type="Proteomes" id="UP000002595">
    <property type="component" value="Chromosome"/>
</dbReference>
<evidence type="ECO:0000313" key="9">
    <source>
        <dbReference type="EMBL" id="ABL87793.1"/>
    </source>
</evidence>
<name>A1RS61_PYRIL</name>
<evidence type="ECO:0000256" key="5">
    <source>
        <dbReference type="ARBA" id="ARBA00022842"/>
    </source>
</evidence>
<dbReference type="GO" id="GO:0017111">
    <property type="term" value="F:ribonucleoside triphosphate phosphatase activity"/>
    <property type="evidence" value="ECO:0007669"/>
    <property type="project" value="InterPro"/>
</dbReference>
<keyword evidence="6 7" id="KW-0546">Nucleotide metabolism</keyword>
<dbReference type="Gene3D" id="3.90.950.10">
    <property type="match status" value="1"/>
</dbReference>
<dbReference type="GO" id="GO:0036222">
    <property type="term" value="F:XTP diphosphatase activity"/>
    <property type="evidence" value="ECO:0007669"/>
    <property type="project" value="UniProtKB-UniRule"/>
</dbReference>
<dbReference type="eggNOG" id="arCOG04184">
    <property type="taxonomic scope" value="Archaea"/>
</dbReference>
<dbReference type="RefSeq" id="WP_011762369.1">
    <property type="nucleotide sequence ID" value="NC_008701.1"/>
</dbReference>
<dbReference type="GO" id="GO:0009146">
    <property type="term" value="P:purine nucleoside triphosphate catabolic process"/>
    <property type="evidence" value="ECO:0007669"/>
    <property type="project" value="UniProtKB-UniRule"/>
</dbReference>
<evidence type="ECO:0000256" key="7">
    <source>
        <dbReference type="HAMAP-Rule" id="MF_01405"/>
    </source>
</evidence>
<dbReference type="NCBIfam" id="TIGR00042">
    <property type="entry name" value="RdgB/HAM1 family non-canonical purine NTP pyrophosphatase"/>
    <property type="match status" value="1"/>
</dbReference>
<dbReference type="GO" id="GO:0035870">
    <property type="term" value="F:dITP diphosphatase activity"/>
    <property type="evidence" value="ECO:0007669"/>
    <property type="project" value="UniProtKB-UniRule"/>
</dbReference>
<dbReference type="GO" id="GO:0009117">
    <property type="term" value="P:nucleotide metabolic process"/>
    <property type="evidence" value="ECO:0007669"/>
    <property type="project" value="UniProtKB-KW"/>
</dbReference>
<comment type="similarity">
    <text evidence="1 7 8">Belongs to the HAM1 NTPase family.</text>
</comment>
<gene>
    <name evidence="9" type="ordered locus">Pisl_0615</name>
</gene>
<feature type="binding site" evidence="7">
    <location>
        <position position="36"/>
    </location>
    <ligand>
        <name>Mg(2+)</name>
        <dbReference type="ChEBI" id="CHEBI:18420"/>
    </ligand>
</feature>
<dbReference type="Pfam" id="PF01725">
    <property type="entry name" value="Ham1p_like"/>
    <property type="match status" value="1"/>
</dbReference>
<feature type="binding site" evidence="7">
    <location>
        <begin position="168"/>
        <end position="169"/>
    </location>
    <ligand>
        <name>substrate</name>
    </ligand>
</feature>
<evidence type="ECO:0000256" key="8">
    <source>
        <dbReference type="RuleBase" id="RU003781"/>
    </source>
</evidence>
<dbReference type="HOGENOM" id="CLU_082080_1_1_2"/>
<comment type="function">
    <text evidence="7">Pyrophosphatase that catalyzes the hydrolysis of nucleoside triphosphates to their monophosphate derivatives, with a high preference for the non-canonical purine nucleotides XTP (xanthosine triphosphate), dITP (deoxyinosine triphosphate) and ITP. Seems to function as a house-cleaning enzyme that removes non-canonical purine nucleotides from the nucleotide pool, thus preventing their incorporation into DNA/RNA and avoiding chromosomal lesions.</text>
</comment>
<feature type="binding site" evidence="7">
    <location>
        <begin position="140"/>
        <end position="143"/>
    </location>
    <ligand>
        <name>substrate</name>
    </ligand>
</feature>
<dbReference type="NCBIfam" id="NF011396">
    <property type="entry name" value="PRK14821.1"/>
    <property type="match status" value="1"/>
</dbReference>
<accession>A1RS61</accession>
<evidence type="ECO:0000256" key="4">
    <source>
        <dbReference type="ARBA" id="ARBA00022801"/>
    </source>
</evidence>
<dbReference type="EC" id="3.6.1.66" evidence="7"/>
<dbReference type="GeneID" id="4617372"/>
<dbReference type="CDD" id="cd00515">
    <property type="entry name" value="HAM1"/>
    <property type="match status" value="1"/>
</dbReference>
<protein>
    <recommendedName>
        <fullName evidence="7">dITP/XTP pyrophosphatase</fullName>
        <ecNumber evidence="7">3.6.1.66</ecNumber>
    </recommendedName>
    <alternativeName>
        <fullName evidence="7">Non-canonical purine NTP pyrophosphatase</fullName>
    </alternativeName>
    <alternativeName>
        <fullName evidence="7">Non-standard purine NTP pyrophosphatase</fullName>
    </alternativeName>
    <alternativeName>
        <fullName evidence="7">Nucleoside-triphosphate diphosphatase</fullName>
    </alternativeName>
    <alternativeName>
        <fullName evidence="7">Nucleoside-triphosphate pyrophosphatase</fullName>
        <shortName evidence="7">NTPase</shortName>
    </alternativeName>
</protein>
<dbReference type="GO" id="GO:0036220">
    <property type="term" value="F:ITP diphosphatase activity"/>
    <property type="evidence" value="ECO:0007669"/>
    <property type="project" value="UniProtKB-UniRule"/>
</dbReference>
<dbReference type="HAMAP" id="MF_01405">
    <property type="entry name" value="Non_canon_purine_NTPase"/>
    <property type="match status" value="1"/>
</dbReference>
<dbReference type="InterPro" id="IPR020922">
    <property type="entry name" value="dITP/XTP_pyrophosphatase"/>
</dbReference>